<organism evidence="2 3">
    <name type="scientific">Mucuna pruriens</name>
    <name type="common">Velvet bean</name>
    <name type="synonym">Dolichos pruriens</name>
    <dbReference type="NCBI Taxonomy" id="157652"/>
    <lineage>
        <taxon>Eukaryota</taxon>
        <taxon>Viridiplantae</taxon>
        <taxon>Streptophyta</taxon>
        <taxon>Embryophyta</taxon>
        <taxon>Tracheophyta</taxon>
        <taxon>Spermatophyta</taxon>
        <taxon>Magnoliopsida</taxon>
        <taxon>eudicotyledons</taxon>
        <taxon>Gunneridae</taxon>
        <taxon>Pentapetalae</taxon>
        <taxon>rosids</taxon>
        <taxon>fabids</taxon>
        <taxon>Fabales</taxon>
        <taxon>Fabaceae</taxon>
        <taxon>Papilionoideae</taxon>
        <taxon>50 kb inversion clade</taxon>
        <taxon>NPAAA clade</taxon>
        <taxon>indigoferoid/millettioid clade</taxon>
        <taxon>Phaseoleae</taxon>
        <taxon>Mucuna</taxon>
    </lineage>
</organism>
<protein>
    <recommendedName>
        <fullName evidence="1">Integrase zinc-binding domain-containing protein</fullName>
    </recommendedName>
</protein>
<name>A0A371GNM8_MUCPR</name>
<proteinExistence type="predicted"/>
<gene>
    <name evidence="2" type="ORF">CR513_25736</name>
</gene>
<feature type="non-terminal residue" evidence="2">
    <location>
        <position position="1"/>
    </location>
</feature>
<dbReference type="Pfam" id="PF17921">
    <property type="entry name" value="Integrase_H2C2"/>
    <property type="match status" value="1"/>
</dbReference>
<accession>A0A371GNM8</accession>
<feature type="domain" description="Integrase zinc-binding" evidence="1">
    <location>
        <begin position="47"/>
        <end position="88"/>
    </location>
</feature>
<evidence type="ECO:0000313" key="3">
    <source>
        <dbReference type="Proteomes" id="UP000257109"/>
    </source>
</evidence>
<dbReference type="InterPro" id="IPR041588">
    <property type="entry name" value="Integrase_H2C2"/>
</dbReference>
<comment type="caution">
    <text evidence="2">The sequence shown here is derived from an EMBL/GenBank/DDBJ whole genome shotgun (WGS) entry which is preliminary data.</text>
</comment>
<sequence length="262" mass="30593">MFPYVITYENGKENIMINALSRRYALHTSLHDEFLFKKNKLCVPIFSLHEMLVKETHGRRLMRHFEIKKTSKILNEHFYLPNIKHDVQFALFLSSPRSLDKNLMNLGQLGRRYDFKKQSIRAIFKQNGSHILKNAMNKIRNGQDNELGFQLITRALLPRKIELLIRDPQPIVKYQQCQEELQQRAMEEGTYGNDSSFASINDDNVYYGIVGGKNDKGDLIRSTCLQPTLIEMPMVEQVEEMCEMIHKLSNELITKEAKEKSL</sequence>
<dbReference type="Proteomes" id="UP000257109">
    <property type="component" value="Unassembled WGS sequence"/>
</dbReference>
<dbReference type="AlphaFoldDB" id="A0A371GNM8"/>
<evidence type="ECO:0000259" key="1">
    <source>
        <dbReference type="Pfam" id="PF17921"/>
    </source>
</evidence>
<dbReference type="EMBL" id="QJKJ01004935">
    <property type="protein sequence ID" value="RDX92168.1"/>
    <property type="molecule type" value="Genomic_DNA"/>
</dbReference>
<evidence type="ECO:0000313" key="2">
    <source>
        <dbReference type="EMBL" id="RDX92168.1"/>
    </source>
</evidence>
<reference evidence="2" key="1">
    <citation type="submission" date="2018-05" db="EMBL/GenBank/DDBJ databases">
        <title>Draft genome of Mucuna pruriens seed.</title>
        <authorList>
            <person name="Nnadi N.E."/>
            <person name="Vos R."/>
            <person name="Hasami M.H."/>
            <person name="Devisetty U.K."/>
            <person name="Aguiy J.C."/>
        </authorList>
    </citation>
    <scope>NUCLEOTIDE SEQUENCE [LARGE SCALE GENOMIC DNA]</scope>
    <source>
        <strain evidence="2">JCA_2017</strain>
    </source>
</reference>
<keyword evidence="3" id="KW-1185">Reference proteome</keyword>
<dbReference type="Gene3D" id="1.10.340.70">
    <property type="match status" value="1"/>
</dbReference>